<gene>
    <name evidence="1" type="ORF">BS50DRAFT_32827</name>
</gene>
<proteinExistence type="predicted"/>
<keyword evidence="2" id="KW-1185">Reference proteome</keyword>
<evidence type="ECO:0000313" key="2">
    <source>
        <dbReference type="Proteomes" id="UP000240883"/>
    </source>
</evidence>
<protein>
    <submittedName>
        <fullName evidence="1">Uncharacterized protein</fullName>
    </submittedName>
</protein>
<sequence length="204" mass="22640">MPRVRRTLQSLQIAAIHDRDNSTPLQPDELTIGVSSPSPQAPTGRTFSIGPFQMSALQPCLNAIPDEAPPCSGRNGLRMMARCSRSHLPPLEPKICRHKARRLHPSAVQSESRPSLSRLQCDSHLHSAQHQKRSPLTNRLHSSLQDCSLWTPMRQNKHARLAGCTPGPSRPHHASRSVLVLSRGFGLVKGHPPQRKYREGEPLL</sequence>
<dbReference type="Proteomes" id="UP000240883">
    <property type="component" value="Unassembled WGS sequence"/>
</dbReference>
<name>A0A2T2PBR0_CORCC</name>
<evidence type="ECO:0000313" key="1">
    <source>
        <dbReference type="EMBL" id="PSN75103.1"/>
    </source>
</evidence>
<organism evidence="1 2">
    <name type="scientific">Corynespora cassiicola Philippines</name>
    <dbReference type="NCBI Taxonomy" id="1448308"/>
    <lineage>
        <taxon>Eukaryota</taxon>
        <taxon>Fungi</taxon>
        <taxon>Dikarya</taxon>
        <taxon>Ascomycota</taxon>
        <taxon>Pezizomycotina</taxon>
        <taxon>Dothideomycetes</taxon>
        <taxon>Pleosporomycetidae</taxon>
        <taxon>Pleosporales</taxon>
        <taxon>Corynesporascaceae</taxon>
        <taxon>Corynespora</taxon>
    </lineage>
</organism>
<dbReference type="AlphaFoldDB" id="A0A2T2PBR0"/>
<dbReference type="EMBL" id="KZ678128">
    <property type="protein sequence ID" value="PSN75103.1"/>
    <property type="molecule type" value="Genomic_DNA"/>
</dbReference>
<reference evidence="1 2" key="1">
    <citation type="journal article" date="2018" name="Front. Microbiol.">
        <title>Genome-Wide Analysis of Corynespora cassiicola Leaf Fall Disease Putative Effectors.</title>
        <authorList>
            <person name="Lopez D."/>
            <person name="Ribeiro S."/>
            <person name="Label P."/>
            <person name="Fumanal B."/>
            <person name="Venisse J.S."/>
            <person name="Kohler A."/>
            <person name="de Oliveira R.R."/>
            <person name="Labutti K."/>
            <person name="Lipzen A."/>
            <person name="Lail K."/>
            <person name="Bauer D."/>
            <person name="Ohm R.A."/>
            <person name="Barry K.W."/>
            <person name="Spatafora J."/>
            <person name="Grigoriev I.V."/>
            <person name="Martin F.M."/>
            <person name="Pujade-Renaud V."/>
        </authorList>
    </citation>
    <scope>NUCLEOTIDE SEQUENCE [LARGE SCALE GENOMIC DNA]</scope>
    <source>
        <strain evidence="1 2">Philippines</strain>
    </source>
</reference>
<accession>A0A2T2PBR0</accession>